<dbReference type="Pfam" id="PF13537">
    <property type="entry name" value="GATase_7"/>
    <property type="match status" value="1"/>
</dbReference>
<dbReference type="PANTHER" id="PTHR43284:SF1">
    <property type="entry name" value="ASPARAGINE SYNTHETASE"/>
    <property type="match status" value="1"/>
</dbReference>
<dbReference type="PANTHER" id="PTHR43284">
    <property type="entry name" value="ASPARAGINE SYNTHETASE (GLUTAMINE-HYDROLYZING)"/>
    <property type="match status" value="1"/>
</dbReference>
<feature type="non-terminal residue" evidence="9">
    <location>
        <position position="714"/>
    </location>
</feature>
<name>A0ABT7VS72_9GAMM</name>
<dbReference type="InterPro" id="IPR033738">
    <property type="entry name" value="AsnB_N"/>
</dbReference>
<dbReference type="SUPFAM" id="SSF52402">
    <property type="entry name" value="Adenine nucleotide alpha hydrolases-like"/>
    <property type="match status" value="1"/>
</dbReference>
<dbReference type="EC" id="6.3.5.4" evidence="3"/>
<dbReference type="Gene3D" id="3.40.50.620">
    <property type="entry name" value="HUPs"/>
    <property type="match status" value="1"/>
</dbReference>
<feature type="domain" description="Glutamine amidotransferase type-2" evidence="8">
    <location>
        <begin position="1"/>
        <end position="194"/>
    </location>
</feature>
<reference evidence="9" key="1">
    <citation type="submission" date="2023-06" db="EMBL/GenBank/DDBJ databases">
        <title>Uncultivated large filamentous bacteria from sulfidic sediments reveal new species and different genomic features in energy metabolism and defense.</title>
        <authorList>
            <person name="Fonseca A."/>
        </authorList>
    </citation>
    <scope>NUCLEOTIDE SEQUENCE</scope>
    <source>
        <strain evidence="9">HSG4</strain>
    </source>
</reference>
<accession>A0ABT7VS72</accession>
<keyword evidence="6" id="KW-0315">Glutamine amidotransferase</keyword>
<dbReference type="Proteomes" id="UP001171945">
    <property type="component" value="Unassembled WGS sequence"/>
</dbReference>
<dbReference type="SUPFAM" id="SSF56235">
    <property type="entry name" value="N-terminal nucleophile aminohydrolases (Ntn hydrolases)"/>
    <property type="match status" value="1"/>
</dbReference>
<dbReference type="GO" id="GO:0004066">
    <property type="term" value="F:asparagine synthase (glutamine-hydrolyzing) activity"/>
    <property type="evidence" value="ECO:0007669"/>
    <property type="project" value="UniProtKB-EC"/>
</dbReference>
<sequence>MRTMGNQIAYRGPDDEQLFINGPFGAVFRRLSIVDVDGGRQPIFNEDKSLMLMVNGEIYNHRELKSRLKESHQFRTQSDCEIILHLYEEKGEDFVNDLNGMFALALWDKRQQKLILARDRLGIKPLYYTESKQRLLFGSEIKALLAYPDCPREFDWVRALSHKHQRMYPDNSLPSFFKNIHYLPAGHLLIADRQTITVKRYWSLTPLSAEEYALDTRTEQEMIAGYGELLADSVKLRLMADVEVGLFLSGGIDSVSVAALASNHQKLHTFSVLSQSTFQNGDARAGHIAAKHLNLPNHQILYSWHDNPFTPEHWKELLWLCETPLCNAEHLYKYHLHRYAKQLRPALKVILLGQGSDEFNGGYSVDYVKEYRPDLNGEEINWSAFVDIFGDFEKDVLISSANANLVQYGGVLTKEFLASCSRQTHYRHPWLYYVNVYSQGLQMYNLWHEDRTAAGNSIENRVPFLDHRLVEYTMKIPPQKYEALFWDKAILRQAMQKQLPSELSQRPKCPFFYGEDIRYTRRMMYNLLIADDNALIEEAFFEADDLPFDRKAIEELLNNIAEEPEYELLESLLPLVNMGLLAKMAQAPIHHQEHADSIGLLPEIKIDNWEEQADDLALQLAIRREKAELLERAVILMPGVQLMKIDQISSEDSACSYLMVDDKVEYKLSEAEMPDWLAVLRRVDGQRSINDILSELGMPASKIRKHLEEALDYG</sequence>
<dbReference type="Pfam" id="PF00733">
    <property type="entry name" value="Asn_synthase"/>
    <property type="match status" value="1"/>
</dbReference>
<dbReference type="InterPro" id="IPR001962">
    <property type="entry name" value="Asn_synthase"/>
</dbReference>
<evidence type="ECO:0000256" key="3">
    <source>
        <dbReference type="ARBA" id="ARBA00012737"/>
    </source>
</evidence>
<keyword evidence="9" id="KW-0436">Ligase</keyword>
<protein>
    <recommendedName>
        <fullName evidence="3">asparagine synthase (glutamine-hydrolyzing)</fullName>
        <ecNumber evidence="3">6.3.5.4</ecNumber>
    </recommendedName>
</protein>
<dbReference type="InterPro" id="IPR006426">
    <property type="entry name" value="Asn_synth_AEB"/>
</dbReference>
<evidence type="ECO:0000256" key="4">
    <source>
        <dbReference type="ARBA" id="ARBA00022741"/>
    </source>
</evidence>
<comment type="catalytic activity">
    <reaction evidence="7">
        <text>L-aspartate + L-glutamine + ATP + H2O = L-asparagine + L-glutamate + AMP + diphosphate + H(+)</text>
        <dbReference type="Rhea" id="RHEA:12228"/>
        <dbReference type="ChEBI" id="CHEBI:15377"/>
        <dbReference type="ChEBI" id="CHEBI:15378"/>
        <dbReference type="ChEBI" id="CHEBI:29985"/>
        <dbReference type="ChEBI" id="CHEBI:29991"/>
        <dbReference type="ChEBI" id="CHEBI:30616"/>
        <dbReference type="ChEBI" id="CHEBI:33019"/>
        <dbReference type="ChEBI" id="CHEBI:58048"/>
        <dbReference type="ChEBI" id="CHEBI:58359"/>
        <dbReference type="ChEBI" id="CHEBI:456215"/>
        <dbReference type="EC" id="6.3.5.4"/>
    </reaction>
</comment>
<organism evidence="9 10">
    <name type="scientific">Candidatus Marithioploca araucensis</name>
    <dbReference type="NCBI Taxonomy" id="70273"/>
    <lineage>
        <taxon>Bacteria</taxon>
        <taxon>Pseudomonadati</taxon>
        <taxon>Pseudomonadota</taxon>
        <taxon>Gammaproteobacteria</taxon>
        <taxon>Thiotrichales</taxon>
        <taxon>Thiotrichaceae</taxon>
        <taxon>Candidatus Marithioploca</taxon>
    </lineage>
</organism>
<keyword evidence="10" id="KW-1185">Reference proteome</keyword>
<evidence type="ECO:0000313" key="10">
    <source>
        <dbReference type="Proteomes" id="UP001171945"/>
    </source>
</evidence>
<evidence type="ECO:0000256" key="1">
    <source>
        <dbReference type="ARBA" id="ARBA00005187"/>
    </source>
</evidence>
<evidence type="ECO:0000259" key="8">
    <source>
        <dbReference type="PROSITE" id="PS51278"/>
    </source>
</evidence>
<comment type="similarity">
    <text evidence="2">Belongs to the asparagine synthetase family.</text>
</comment>
<evidence type="ECO:0000256" key="2">
    <source>
        <dbReference type="ARBA" id="ARBA00005752"/>
    </source>
</evidence>
<keyword evidence="4" id="KW-0547">Nucleotide-binding</keyword>
<dbReference type="PIRSF" id="PIRSF001589">
    <property type="entry name" value="Asn_synthetase_glu-h"/>
    <property type="match status" value="1"/>
</dbReference>
<dbReference type="CDD" id="cd00712">
    <property type="entry name" value="AsnB"/>
    <property type="match status" value="1"/>
</dbReference>
<evidence type="ECO:0000256" key="6">
    <source>
        <dbReference type="ARBA" id="ARBA00022962"/>
    </source>
</evidence>
<dbReference type="InterPro" id="IPR029055">
    <property type="entry name" value="Ntn_hydrolases_N"/>
</dbReference>
<dbReference type="InterPro" id="IPR051786">
    <property type="entry name" value="ASN_synthetase/amidase"/>
</dbReference>
<gene>
    <name evidence="9" type="primary">asnB</name>
    <name evidence="9" type="ORF">QUF54_04090</name>
</gene>
<dbReference type="PROSITE" id="PS51278">
    <property type="entry name" value="GATASE_TYPE_2"/>
    <property type="match status" value="1"/>
</dbReference>
<keyword evidence="5" id="KW-0067">ATP-binding</keyword>
<comment type="pathway">
    <text evidence="1">Amino-acid biosynthesis; L-asparagine biosynthesis; L-asparagine from L-aspartate (L-Gln route): step 1/1.</text>
</comment>
<dbReference type="InterPro" id="IPR014729">
    <property type="entry name" value="Rossmann-like_a/b/a_fold"/>
</dbReference>
<dbReference type="InterPro" id="IPR017932">
    <property type="entry name" value="GATase_2_dom"/>
</dbReference>
<comment type="caution">
    <text evidence="9">The sequence shown here is derived from an EMBL/GenBank/DDBJ whole genome shotgun (WGS) entry which is preliminary data.</text>
</comment>
<evidence type="ECO:0000256" key="7">
    <source>
        <dbReference type="ARBA" id="ARBA00048741"/>
    </source>
</evidence>
<dbReference type="NCBIfam" id="TIGR01536">
    <property type="entry name" value="asn_synth_AEB"/>
    <property type="match status" value="1"/>
</dbReference>
<dbReference type="Gene3D" id="3.60.20.10">
    <property type="entry name" value="Glutamine Phosphoribosylpyrophosphate, subunit 1, domain 1"/>
    <property type="match status" value="1"/>
</dbReference>
<proteinExistence type="inferred from homology"/>
<evidence type="ECO:0000256" key="5">
    <source>
        <dbReference type="ARBA" id="ARBA00022840"/>
    </source>
</evidence>
<dbReference type="EMBL" id="JAUCGM010000181">
    <property type="protein sequence ID" value="MDM8562514.1"/>
    <property type="molecule type" value="Genomic_DNA"/>
</dbReference>
<evidence type="ECO:0000313" key="9">
    <source>
        <dbReference type="EMBL" id="MDM8562514.1"/>
    </source>
</evidence>
<dbReference type="CDD" id="cd01991">
    <property type="entry name" value="Asn_synthase_B_C"/>
    <property type="match status" value="1"/>
</dbReference>